<organism evidence="1 2">
    <name type="scientific">Croceibacter atlanticus (strain ATCC BAA-628 / JCM 21780 / CIP 108009 / IAM 15332 / KCTC 12090 / HTCC2559)</name>
    <dbReference type="NCBI Taxonomy" id="216432"/>
    <lineage>
        <taxon>Bacteria</taxon>
        <taxon>Pseudomonadati</taxon>
        <taxon>Bacteroidota</taxon>
        <taxon>Flavobacteriia</taxon>
        <taxon>Flavobacteriales</taxon>
        <taxon>Flavobacteriaceae</taxon>
        <taxon>Croceibacter</taxon>
    </lineage>
</organism>
<name>A3U5L5_CROAH</name>
<dbReference type="KEGG" id="cat:CA2559_02215"/>
<evidence type="ECO:0000313" key="2">
    <source>
        <dbReference type="Proteomes" id="UP000002297"/>
    </source>
</evidence>
<dbReference type="AlphaFoldDB" id="A3U5L5"/>
<accession>A3U5L5</accession>
<keyword evidence="2" id="KW-1185">Reference proteome</keyword>
<dbReference type="STRING" id="216432.CA2559_02215"/>
<proteinExistence type="predicted"/>
<dbReference type="Proteomes" id="UP000002297">
    <property type="component" value="Chromosome"/>
</dbReference>
<sequence>MLFFVGLVMTSCYVEVVDDQDYEVNNPEPTLTLNQYLQTYELWYLDVEQTAGATRVPFLEIAFTLSFQQGDLYANNNLVGIGSRGGGFGIQTGYFDAFQDVLEISHDKDGYHRFQVIEGQANKMILKDLSSGTRYVFYGYQRSTFDYDLVFYNNIHYFLQEYQLWEKTATSANGYVNAFDEENFIQFLPFGQGDNFESSIDAQGTHPNDVVWDYQGHYEVTDISNNGYVKGLYLDYEPMGNEYFEMTIPDDNTIMLFHPASESTYTFRGRGYIEYKLKNNTSKKRISKAEFKVLTKDGAST</sequence>
<dbReference type="EMBL" id="CP002046">
    <property type="protein sequence ID" value="EAP87532.1"/>
    <property type="molecule type" value="Genomic_DNA"/>
</dbReference>
<gene>
    <name evidence="1" type="ordered locus">CA2559_02215</name>
</gene>
<dbReference type="HOGENOM" id="CLU_908181_0_0_10"/>
<reference evidence="1 2" key="1">
    <citation type="journal article" date="2010" name="J. Bacteriol.">
        <title>The complete genome sequence of Croceibacter atlanticus HTCC2559T.</title>
        <authorList>
            <person name="Oh H.M."/>
            <person name="Kang I."/>
            <person name="Ferriera S."/>
            <person name="Giovannoni S.J."/>
            <person name="Cho J.C."/>
        </authorList>
    </citation>
    <scope>NUCLEOTIDE SEQUENCE [LARGE SCALE GENOMIC DNA]</scope>
    <source>
        <strain evidence="2">ATCC BAA-628 / HTCC2559 / KCTC 12090</strain>
    </source>
</reference>
<protein>
    <recommendedName>
        <fullName evidence="3">Nicotinic acid mononucleotide adenyltransferase</fullName>
    </recommendedName>
</protein>
<dbReference type="eggNOG" id="ENOG502Z7I6">
    <property type="taxonomic scope" value="Bacteria"/>
</dbReference>
<evidence type="ECO:0008006" key="3">
    <source>
        <dbReference type="Google" id="ProtNLM"/>
    </source>
</evidence>
<evidence type="ECO:0000313" key="1">
    <source>
        <dbReference type="EMBL" id="EAP87532.1"/>
    </source>
</evidence>